<dbReference type="Proteomes" id="UP000321223">
    <property type="component" value="Unassembled WGS sequence"/>
</dbReference>
<organism evidence="1 2">
    <name type="scientific">Microcystis aeruginosa 11-30S32</name>
    <dbReference type="NCBI Taxonomy" id="2358142"/>
    <lineage>
        <taxon>Bacteria</taxon>
        <taxon>Bacillati</taxon>
        <taxon>Cyanobacteriota</taxon>
        <taxon>Cyanophyceae</taxon>
        <taxon>Oscillatoriophycideae</taxon>
        <taxon>Chroococcales</taxon>
        <taxon>Microcystaceae</taxon>
        <taxon>Microcystis</taxon>
    </lineage>
</organism>
<evidence type="ECO:0008006" key="3">
    <source>
        <dbReference type="Google" id="ProtNLM"/>
    </source>
</evidence>
<gene>
    <name evidence="1" type="ORF">MAE30S32_43160</name>
</gene>
<protein>
    <recommendedName>
        <fullName evidence="3">DUF3368 domain-containing protein</fullName>
    </recommendedName>
</protein>
<reference evidence="1 2" key="1">
    <citation type="journal article" date="2019" name="Appl. Environ. Microbiol.">
        <title>Co-occurrence of broad and narrow host-range viruses infecting the toxic bloom-forming cyanobacterium Microcystis aeruginosa.</title>
        <authorList>
            <person name="Morimoto D."/>
            <person name="Tominaga K."/>
            <person name="Nishimura Y."/>
            <person name="Yoshida N."/>
            <person name="Kimura S."/>
            <person name="Sako Y."/>
            <person name="Yoshida T."/>
        </authorList>
    </citation>
    <scope>NUCLEOTIDE SEQUENCE [LARGE SCALE GENOMIC DNA]</scope>
    <source>
        <strain evidence="1 2">11-30S32</strain>
    </source>
</reference>
<evidence type="ECO:0000313" key="1">
    <source>
        <dbReference type="EMBL" id="GCA95664.1"/>
    </source>
</evidence>
<accession>A0A510PPB2</accession>
<sequence length="107" mass="11882">MVISMKIVFNSSPLIFLSQLGFLEKFLDSNDNFYLPATVQQEINAKQDQSSETLNKLINQQKLIILNIKLISLANSLNERLGKGESDAITLVATVSKPIANIFLSNL</sequence>
<comment type="caution">
    <text evidence="1">The sequence shown here is derived from an EMBL/GenBank/DDBJ whole genome shotgun (WGS) entry which is preliminary data.</text>
</comment>
<dbReference type="Pfam" id="PF11848">
    <property type="entry name" value="DUF3368"/>
    <property type="match status" value="1"/>
</dbReference>
<dbReference type="InterPro" id="IPR021799">
    <property type="entry name" value="PIN-like_prokaryotic"/>
</dbReference>
<dbReference type="AlphaFoldDB" id="A0A510PPB2"/>
<evidence type="ECO:0000313" key="2">
    <source>
        <dbReference type="Proteomes" id="UP000321223"/>
    </source>
</evidence>
<name>A0A510PPB2_MICAE</name>
<dbReference type="EMBL" id="BHVU01000429">
    <property type="protein sequence ID" value="GCA95664.1"/>
    <property type="molecule type" value="Genomic_DNA"/>
</dbReference>
<proteinExistence type="predicted"/>